<dbReference type="InterPro" id="IPR016024">
    <property type="entry name" value="ARM-type_fold"/>
</dbReference>
<feature type="compositionally biased region" description="Basic residues" evidence="1">
    <location>
        <begin position="272"/>
        <end position="285"/>
    </location>
</feature>
<accession>A0AAV7ZC05</accession>
<dbReference type="SMART" id="SM01349">
    <property type="entry name" value="TOG"/>
    <property type="match status" value="1"/>
</dbReference>
<feature type="compositionally biased region" description="Basic residues" evidence="1">
    <location>
        <begin position="240"/>
        <end position="263"/>
    </location>
</feature>
<dbReference type="GO" id="GO:0005881">
    <property type="term" value="C:cytoplasmic microtubule"/>
    <property type="evidence" value="ECO:0007669"/>
    <property type="project" value="TreeGrafter"/>
</dbReference>
<dbReference type="PANTHER" id="PTHR21567">
    <property type="entry name" value="CLASP"/>
    <property type="match status" value="1"/>
</dbReference>
<dbReference type="SUPFAM" id="SSF48371">
    <property type="entry name" value="ARM repeat"/>
    <property type="match status" value="1"/>
</dbReference>
<evidence type="ECO:0000256" key="1">
    <source>
        <dbReference type="SAM" id="MobiDB-lite"/>
    </source>
</evidence>
<dbReference type="AlphaFoldDB" id="A0AAV7ZC05"/>
<feature type="domain" description="TOG" evidence="2">
    <location>
        <begin position="329"/>
        <end position="541"/>
    </location>
</feature>
<reference evidence="3" key="1">
    <citation type="submission" date="2022-08" db="EMBL/GenBank/DDBJ databases">
        <title>Novel sulphate-reducing endosymbionts in the free-living metamonad Anaeramoeba.</title>
        <authorList>
            <person name="Jerlstrom-Hultqvist J."/>
            <person name="Cepicka I."/>
            <person name="Gallot-Lavallee L."/>
            <person name="Salas-Leiva D."/>
            <person name="Curtis B.A."/>
            <person name="Zahonova K."/>
            <person name="Pipaliya S."/>
            <person name="Dacks J."/>
            <person name="Roger A.J."/>
        </authorList>
    </citation>
    <scope>NUCLEOTIDE SEQUENCE</scope>
    <source>
        <strain evidence="3">Busselton2</strain>
    </source>
</reference>
<dbReference type="GO" id="GO:0005819">
    <property type="term" value="C:spindle"/>
    <property type="evidence" value="ECO:0007669"/>
    <property type="project" value="UniProtKB-ARBA"/>
</dbReference>
<dbReference type="GO" id="GO:0008017">
    <property type="term" value="F:microtubule binding"/>
    <property type="evidence" value="ECO:0007669"/>
    <property type="project" value="TreeGrafter"/>
</dbReference>
<dbReference type="GO" id="GO:0000278">
    <property type="term" value="P:mitotic cell cycle"/>
    <property type="evidence" value="ECO:0007669"/>
    <property type="project" value="UniProtKB-ARBA"/>
</dbReference>
<evidence type="ECO:0000313" key="4">
    <source>
        <dbReference type="Proteomes" id="UP001146793"/>
    </source>
</evidence>
<organism evidence="3 4">
    <name type="scientific">Anaeramoeba flamelloides</name>
    <dbReference type="NCBI Taxonomy" id="1746091"/>
    <lineage>
        <taxon>Eukaryota</taxon>
        <taxon>Metamonada</taxon>
        <taxon>Anaeramoebidae</taxon>
        <taxon>Anaeramoeba</taxon>
    </lineage>
</organism>
<dbReference type="InterPro" id="IPR011989">
    <property type="entry name" value="ARM-like"/>
</dbReference>
<dbReference type="PANTHER" id="PTHR21567:SF9">
    <property type="entry name" value="CLIP-ASSOCIATING PROTEIN"/>
    <property type="match status" value="1"/>
</dbReference>
<evidence type="ECO:0000313" key="3">
    <source>
        <dbReference type="EMBL" id="KAJ3438135.1"/>
    </source>
</evidence>
<evidence type="ECO:0000259" key="2">
    <source>
        <dbReference type="SMART" id="SM01349"/>
    </source>
</evidence>
<dbReference type="Gene3D" id="1.25.10.10">
    <property type="entry name" value="Leucine-rich Repeat Variant"/>
    <property type="match status" value="2"/>
</dbReference>
<comment type="caution">
    <text evidence="3">The sequence shown here is derived from an EMBL/GenBank/DDBJ whole genome shotgun (WGS) entry which is preliminary data.</text>
</comment>
<dbReference type="GO" id="GO:0000226">
    <property type="term" value="P:microtubule cytoskeleton organization"/>
    <property type="evidence" value="ECO:0007669"/>
    <property type="project" value="TreeGrafter"/>
</dbReference>
<dbReference type="Proteomes" id="UP001146793">
    <property type="component" value="Unassembled WGS sequence"/>
</dbReference>
<gene>
    <name evidence="3" type="ORF">M0812_17315</name>
</gene>
<protein>
    <submittedName>
        <fullName evidence="3">Clip-associating protein</fullName>
    </submittedName>
</protein>
<name>A0AAV7ZC05_9EUKA</name>
<dbReference type="Pfam" id="PF12348">
    <property type="entry name" value="CLASP_N"/>
    <property type="match status" value="1"/>
</dbReference>
<dbReference type="InterPro" id="IPR024395">
    <property type="entry name" value="CLASP_N_dom"/>
</dbReference>
<dbReference type="InterPro" id="IPR034085">
    <property type="entry name" value="TOG"/>
</dbReference>
<proteinExistence type="predicted"/>
<feature type="region of interest" description="Disordered" evidence="1">
    <location>
        <begin position="227"/>
        <end position="285"/>
    </location>
</feature>
<dbReference type="EMBL" id="JANTQA010000033">
    <property type="protein sequence ID" value="KAJ3438135.1"/>
    <property type="molecule type" value="Genomic_DNA"/>
</dbReference>
<sequence length="547" mass="63709">MDQNQKSEFFNINKLKKQIHQIKKIVNLIISGQKYSVLELTSTLGDFLTILGSNLDDSSLIATLLETFQQFLLLVGKKLYKEDERIISCFESRIYYINDSKEILKIMQNILFSLISIFGAKRFWSLTIHWLQRENYRILKIYLDVNIQYLKTYETRFPLSSFLPYLLRFLSSEYEKIQKKAELLFTLLYSLYGEKLIEKMGGYVGEYVSKKKVNKLLDKLSEVSFTPVKKQNNSSNQPQSKHRNKIKTQTKPKTHSNSKHRKLTTTSTPTNLKHHTVSTTKKPRYSQKRINKNVIRFGKKAPLLSTNWKEASDSITPTKVTSEHNLQTELSKILYTLENDQGEKWENRYSAMIKLQSLINGGATRYRSFPKLLKSLLSALGEQLKDLRSQIVKQCCFLIAHLARALGNSFSDHFMFLFEYLINLVYIKIQVISQSGDFCIKEAILNMTIPRVIPVIKSYLNSKHVSVRVSSIQYLFLILSNWNTNELGRHVSHIEEILLKCIHDPNLEVRKKGRSTIWEFLKHFPERGKLLISNQDQTTQKNIMDVI</sequence>
<feature type="compositionally biased region" description="Polar residues" evidence="1">
    <location>
        <begin position="229"/>
        <end position="239"/>
    </location>
</feature>